<keyword evidence="2" id="KW-1133">Transmembrane helix</keyword>
<keyword evidence="4" id="KW-1185">Reference proteome</keyword>
<evidence type="ECO:0000313" key="4">
    <source>
        <dbReference type="Proteomes" id="UP000015105"/>
    </source>
</evidence>
<sequence>MWNNRKVNEMVEHPIDAPRRRGGAEQTVFIVIKPAVLGGMHACLESVHEALEPLLHPACFLRPKVVVAVVEAPRARGRRAQPPSQFSQFVSLVVAVVGVEVEASEQLRVHFFILALPVVVVLLLLVVVVTVVEADAVDEHARHHLHFPRLHCLVPLTLLAVGVGFRLRDHLQHRLPVCLLFSQHLRGEEGRRLDAGLAQAGERAAAVEEAVMARARQPEVTAVGWELVLVPCDDRGREARKGRRLSSSIRLISSSEEDGDGWALVVGDGLKVAAACDGQEGQEEHGEGGEAGHGGWSRTSPVD</sequence>
<organism evidence="3 4">
    <name type="scientific">Aegilops tauschii subsp. strangulata</name>
    <name type="common">Goatgrass</name>
    <dbReference type="NCBI Taxonomy" id="200361"/>
    <lineage>
        <taxon>Eukaryota</taxon>
        <taxon>Viridiplantae</taxon>
        <taxon>Streptophyta</taxon>
        <taxon>Embryophyta</taxon>
        <taxon>Tracheophyta</taxon>
        <taxon>Spermatophyta</taxon>
        <taxon>Magnoliopsida</taxon>
        <taxon>Liliopsida</taxon>
        <taxon>Poales</taxon>
        <taxon>Poaceae</taxon>
        <taxon>BOP clade</taxon>
        <taxon>Pooideae</taxon>
        <taxon>Triticodae</taxon>
        <taxon>Triticeae</taxon>
        <taxon>Triticinae</taxon>
        <taxon>Aegilops</taxon>
    </lineage>
</organism>
<accession>A0A453GHJ7</accession>
<reference evidence="4" key="1">
    <citation type="journal article" date="2014" name="Science">
        <title>Ancient hybridizations among the ancestral genomes of bread wheat.</title>
        <authorList>
            <consortium name="International Wheat Genome Sequencing Consortium,"/>
            <person name="Marcussen T."/>
            <person name="Sandve S.R."/>
            <person name="Heier L."/>
            <person name="Spannagl M."/>
            <person name="Pfeifer M."/>
            <person name="Jakobsen K.S."/>
            <person name="Wulff B.B."/>
            <person name="Steuernagel B."/>
            <person name="Mayer K.F."/>
            <person name="Olsen O.A."/>
        </authorList>
    </citation>
    <scope>NUCLEOTIDE SEQUENCE [LARGE SCALE GENOMIC DNA]</scope>
    <source>
        <strain evidence="4">cv. AL8/78</strain>
    </source>
</reference>
<feature type="transmembrane region" description="Helical" evidence="2">
    <location>
        <begin position="111"/>
        <end position="132"/>
    </location>
</feature>
<reference evidence="3" key="3">
    <citation type="journal article" date="2017" name="Nature">
        <title>Genome sequence of the progenitor of the wheat D genome Aegilops tauschii.</title>
        <authorList>
            <person name="Luo M.C."/>
            <person name="Gu Y.Q."/>
            <person name="Puiu D."/>
            <person name="Wang H."/>
            <person name="Twardziok S.O."/>
            <person name="Deal K.R."/>
            <person name="Huo N."/>
            <person name="Zhu T."/>
            <person name="Wang L."/>
            <person name="Wang Y."/>
            <person name="McGuire P.E."/>
            <person name="Liu S."/>
            <person name="Long H."/>
            <person name="Ramasamy R.K."/>
            <person name="Rodriguez J.C."/>
            <person name="Van S.L."/>
            <person name="Yuan L."/>
            <person name="Wang Z."/>
            <person name="Xia Z."/>
            <person name="Xiao L."/>
            <person name="Anderson O.D."/>
            <person name="Ouyang S."/>
            <person name="Liang Y."/>
            <person name="Zimin A.V."/>
            <person name="Pertea G."/>
            <person name="Qi P."/>
            <person name="Bennetzen J.L."/>
            <person name="Dai X."/>
            <person name="Dawson M.W."/>
            <person name="Muller H.G."/>
            <person name="Kugler K."/>
            <person name="Rivarola-Duarte L."/>
            <person name="Spannagl M."/>
            <person name="Mayer K.F.X."/>
            <person name="Lu F.H."/>
            <person name="Bevan M.W."/>
            <person name="Leroy P."/>
            <person name="Li P."/>
            <person name="You F.M."/>
            <person name="Sun Q."/>
            <person name="Liu Z."/>
            <person name="Lyons E."/>
            <person name="Wicker T."/>
            <person name="Salzberg S.L."/>
            <person name="Devos K.M."/>
            <person name="Dvorak J."/>
        </authorList>
    </citation>
    <scope>NUCLEOTIDE SEQUENCE [LARGE SCALE GENOMIC DNA]</scope>
    <source>
        <strain evidence="3">cv. AL8/78</strain>
    </source>
</reference>
<proteinExistence type="predicted"/>
<reference evidence="3" key="4">
    <citation type="submission" date="2019-03" db="UniProtKB">
        <authorList>
            <consortium name="EnsemblPlants"/>
        </authorList>
    </citation>
    <scope>IDENTIFICATION</scope>
</reference>
<name>A0A453GHJ7_AEGTS</name>
<feature type="transmembrane region" description="Helical" evidence="2">
    <location>
        <begin position="147"/>
        <end position="165"/>
    </location>
</feature>
<feature type="region of interest" description="Disordered" evidence="1">
    <location>
        <begin position="278"/>
        <end position="303"/>
    </location>
</feature>
<evidence type="ECO:0000313" key="3">
    <source>
        <dbReference type="EnsemblPlants" id="AET3Gv21017100.1"/>
    </source>
</evidence>
<dbReference type="Proteomes" id="UP000015105">
    <property type="component" value="Chromosome 3D"/>
</dbReference>
<dbReference type="EnsemblPlants" id="AET3Gv21017100.1">
    <property type="protein sequence ID" value="AET3Gv21017100.1"/>
    <property type="gene ID" value="AET3Gv21017100"/>
</dbReference>
<evidence type="ECO:0000256" key="1">
    <source>
        <dbReference type="SAM" id="MobiDB-lite"/>
    </source>
</evidence>
<protein>
    <submittedName>
        <fullName evidence="3">Uncharacterized protein</fullName>
    </submittedName>
</protein>
<reference evidence="4" key="2">
    <citation type="journal article" date="2017" name="Nat. Plants">
        <title>The Aegilops tauschii genome reveals multiple impacts of transposons.</title>
        <authorList>
            <person name="Zhao G."/>
            <person name="Zou C."/>
            <person name="Li K."/>
            <person name="Wang K."/>
            <person name="Li T."/>
            <person name="Gao L."/>
            <person name="Zhang X."/>
            <person name="Wang H."/>
            <person name="Yang Z."/>
            <person name="Liu X."/>
            <person name="Jiang W."/>
            <person name="Mao L."/>
            <person name="Kong X."/>
            <person name="Jiao Y."/>
            <person name="Jia J."/>
        </authorList>
    </citation>
    <scope>NUCLEOTIDE SEQUENCE [LARGE SCALE GENOMIC DNA]</scope>
    <source>
        <strain evidence="4">cv. AL8/78</strain>
    </source>
</reference>
<keyword evidence="2" id="KW-0472">Membrane</keyword>
<keyword evidence="2" id="KW-0812">Transmembrane</keyword>
<evidence type="ECO:0000256" key="2">
    <source>
        <dbReference type="SAM" id="Phobius"/>
    </source>
</evidence>
<dbReference type="AlphaFoldDB" id="A0A453GHJ7"/>
<reference evidence="3" key="5">
    <citation type="journal article" date="2021" name="G3 (Bethesda)">
        <title>Aegilops tauschii genome assembly Aet v5.0 features greater sequence contiguity and improved annotation.</title>
        <authorList>
            <person name="Wang L."/>
            <person name="Zhu T."/>
            <person name="Rodriguez J.C."/>
            <person name="Deal K.R."/>
            <person name="Dubcovsky J."/>
            <person name="McGuire P.E."/>
            <person name="Lux T."/>
            <person name="Spannagl M."/>
            <person name="Mayer K.F.X."/>
            <person name="Baldrich P."/>
            <person name="Meyers B.C."/>
            <person name="Huo N."/>
            <person name="Gu Y.Q."/>
            <person name="Zhou H."/>
            <person name="Devos K.M."/>
            <person name="Bennetzen J.L."/>
            <person name="Unver T."/>
            <person name="Budak H."/>
            <person name="Gulick P.J."/>
            <person name="Galiba G."/>
            <person name="Kalapos B."/>
            <person name="Nelson D.R."/>
            <person name="Li P."/>
            <person name="You F.M."/>
            <person name="Luo M.C."/>
            <person name="Dvorak J."/>
        </authorList>
    </citation>
    <scope>NUCLEOTIDE SEQUENCE [LARGE SCALE GENOMIC DNA]</scope>
    <source>
        <strain evidence="3">cv. AL8/78</strain>
    </source>
</reference>
<dbReference type="Gramene" id="AET3Gv21017100.1">
    <property type="protein sequence ID" value="AET3Gv21017100.1"/>
    <property type="gene ID" value="AET3Gv21017100"/>
</dbReference>